<evidence type="ECO:0000313" key="2">
    <source>
        <dbReference type="Proteomes" id="UP000001064"/>
    </source>
</evidence>
<dbReference type="eggNOG" id="ENOG502RIKZ">
    <property type="taxonomic scope" value="Eukaryota"/>
</dbReference>
<dbReference type="OMA" id="TEDLRYY"/>
<dbReference type="RefSeq" id="XP_003290023.1">
    <property type="nucleotide sequence ID" value="XM_003289975.1"/>
</dbReference>
<organism evidence="1 2">
    <name type="scientific">Dictyostelium purpureum</name>
    <name type="common">Slime mold</name>
    <dbReference type="NCBI Taxonomy" id="5786"/>
    <lineage>
        <taxon>Eukaryota</taxon>
        <taxon>Amoebozoa</taxon>
        <taxon>Evosea</taxon>
        <taxon>Eumycetozoa</taxon>
        <taxon>Dictyostelia</taxon>
        <taxon>Dictyosteliales</taxon>
        <taxon>Dictyosteliaceae</taxon>
        <taxon>Dictyostelium</taxon>
    </lineage>
</organism>
<accession>F0ZRH0</accession>
<evidence type="ECO:0000313" key="1">
    <source>
        <dbReference type="EMBL" id="EGC33452.1"/>
    </source>
</evidence>
<protein>
    <submittedName>
        <fullName evidence="1">Uncharacterized protein</fullName>
    </submittedName>
</protein>
<dbReference type="VEuPathDB" id="AmoebaDB:DICPUDRAFT_154493"/>
<dbReference type="EMBL" id="GL871141">
    <property type="protein sequence ID" value="EGC33452.1"/>
    <property type="molecule type" value="Genomic_DNA"/>
</dbReference>
<dbReference type="AlphaFoldDB" id="F0ZRH0"/>
<dbReference type="GeneID" id="10504368"/>
<sequence length="352" mass="41169">MDQEEFDYQEEEQEAIQFSILNTLKSEGEKEKVIQDLINLIRFFYHQINKSESNETKLELIKLYNMVLELLKKIQEAAESCGMMSNLFELYQVSDQLRYYFALFNGDIKMKLNNIFSTDKDSNKQVMDYFNKNDNINFESNILKSFLNNNNNNNDSTLSTTVNKAIELFNYNRNEINAKLMSIAKSDEEKEATKREIQDELCKQKESQTDAKQEEEEMINEKEAIEKSFFIMFQLFTSFLYNLQSLGEKSLLSFQDFSDSATDKQNLFSMLIQRDLVCLKSIIQLLKLLVNNNSTDNKNEDQYILNATSQIQYKTDSSSPPSSFVNLVQNVLLNYIEKNNLDEESILSYLNQ</sequence>
<keyword evidence="2" id="KW-1185">Reference proteome</keyword>
<name>F0ZRH0_DICPU</name>
<dbReference type="KEGG" id="dpp:DICPUDRAFT_154493"/>
<dbReference type="FunCoup" id="F0ZRH0">
    <property type="interactions" value="937"/>
</dbReference>
<dbReference type="InParanoid" id="F0ZRH0"/>
<reference evidence="2" key="1">
    <citation type="journal article" date="2011" name="Genome Biol.">
        <title>Comparative genomics of the social amoebae Dictyostelium discoideum and Dictyostelium purpureum.</title>
        <authorList>
            <consortium name="US DOE Joint Genome Institute (JGI-PGF)"/>
            <person name="Sucgang R."/>
            <person name="Kuo A."/>
            <person name="Tian X."/>
            <person name="Salerno W."/>
            <person name="Parikh A."/>
            <person name="Feasley C.L."/>
            <person name="Dalin E."/>
            <person name="Tu H."/>
            <person name="Huang E."/>
            <person name="Barry K."/>
            <person name="Lindquist E."/>
            <person name="Shapiro H."/>
            <person name="Bruce D."/>
            <person name="Schmutz J."/>
            <person name="Salamov A."/>
            <person name="Fey P."/>
            <person name="Gaudet P."/>
            <person name="Anjard C."/>
            <person name="Babu M.M."/>
            <person name="Basu S."/>
            <person name="Bushmanova Y."/>
            <person name="van der Wel H."/>
            <person name="Katoh-Kurasawa M."/>
            <person name="Dinh C."/>
            <person name="Coutinho P.M."/>
            <person name="Saito T."/>
            <person name="Elias M."/>
            <person name="Schaap P."/>
            <person name="Kay R.R."/>
            <person name="Henrissat B."/>
            <person name="Eichinger L."/>
            <person name="Rivero F."/>
            <person name="Putnam N.H."/>
            <person name="West C.M."/>
            <person name="Loomis W.F."/>
            <person name="Chisholm R.L."/>
            <person name="Shaulsky G."/>
            <person name="Strassmann J.E."/>
            <person name="Queller D.C."/>
            <person name="Kuspa A."/>
            <person name="Grigoriev I.V."/>
        </authorList>
    </citation>
    <scope>NUCLEOTIDE SEQUENCE [LARGE SCALE GENOMIC DNA]</scope>
    <source>
        <strain evidence="2">QSDP1</strain>
    </source>
</reference>
<proteinExistence type="predicted"/>
<gene>
    <name evidence="1" type="ORF">DICPUDRAFT_154493</name>
</gene>
<dbReference type="Proteomes" id="UP000001064">
    <property type="component" value="Unassembled WGS sequence"/>
</dbReference>